<proteinExistence type="predicted"/>
<name>A0ABS5IF86_9PROT</name>
<evidence type="ECO:0000313" key="1">
    <source>
        <dbReference type="EMBL" id="MBR9973059.1"/>
    </source>
</evidence>
<reference evidence="1 2" key="1">
    <citation type="submission" date="2021-04" db="EMBL/GenBank/DDBJ databases">
        <title>Magnetospirillum sulfuroxidans sp. nov., a facultative chemolithoautotrophic sulfur-oxidizing alphaproteobacterium isolated from freshwater sediment and proposals for Paramagetospirillum gen. nov., and Magnetospirillaceae fam. nov.</title>
        <authorList>
            <person name="Koziaeva V."/>
            <person name="Geelhoed J.S."/>
            <person name="Sorokin D.Y."/>
            <person name="Grouzdev D.S."/>
        </authorList>
    </citation>
    <scope>NUCLEOTIDE SEQUENCE [LARGE SCALE GENOMIC DNA]</scope>
    <source>
        <strain evidence="1 2">J10</strain>
    </source>
</reference>
<dbReference type="EMBL" id="JAGTUF010000016">
    <property type="protein sequence ID" value="MBR9973059.1"/>
    <property type="molecule type" value="Genomic_DNA"/>
</dbReference>
<protein>
    <submittedName>
        <fullName evidence="1">Uncharacterized protein</fullName>
    </submittedName>
</protein>
<gene>
    <name evidence="1" type="ORF">KEC16_15140</name>
</gene>
<keyword evidence="2" id="KW-1185">Reference proteome</keyword>
<evidence type="ECO:0000313" key="2">
    <source>
        <dbReference type="Proteomes" id="UP000680714"/>
    </source>
</evidence>
<organism evidence="1 2">
    <name type="scientific">Magnetospirillum sulfuroxidans</name>
    <dbReference type="NCBI Taxonomy" id="611300"/>
    <lineage>
        <taxon>Bacteria</taxon>
        <taxon>Pseudomonadati</taxon>
        <taxon>Pseudomonadota</taxon>
        <taxon>Alphaproteobacteria</taxon>
        <taxon>Rhodospirillales</taxon>
        <taxon>Rhodospirillaceae</taxon>
        <taxon>Magnetospirillum</taxon>
    </lineage>
</organism>
<sequence>MQATPAFRVAAGQFVIAALDGKPTVCLKAERTGKDHVNHFLVPLDPLAEPRHLRLHYLDPEQELRPAEGFSFSVDATPKQAAAEVGDVLSRDGALWLKVLDDPAAQRLYCYVGLACGQIRPRMERQQYITLGWRLERI</sequence>
<accession>A0ABS5IF86</accession>
<comment type="caution">
    <text evidence="1">The sequence shown here is derived from an EMBL/GenBank/DDBJ whole genome shotgun (WGS) entry which is preliminary data.</text>
</comment>
<dbReference type="Proteomes" id="UP000680714">
    <property type="component" value="Unassembled WGS sequence"/>
</dbReference>
<dbReference type="RefSeq" id="WP_211550425.1">
    <property type="nucleotide sequence ID" value="NZ_JAGTUF010000016.1"/>
</dbReference>